<dbReference type="SUPFAM" id="SSF56219">
    <property type="entry name" value="DNase I-like"/>
    <property type="match status" value="1"/>
</dbReference>
<feature type="domain" description="Endonuclease/exonuclease/phosphatase" evidence="3">
    <location>
        <begin position="48"/>
        <end position="249"/>
    </location>
</feature>
<dbReference type="InterPro" id="IPR005135">
    <property type="entry name" value="Endo/exonuclease/phosphatase"/>
</dbReference>
<dbReference type="Proteomes" id="UP000243579">
    <property type="component" value="Unassembled WGS sequence"/>
</dbReference>
<dbReference type="PANTHER" id="PTHR12121:SF45">
    <property type="entry name" value="NOCTURNIN"/>
    <property type="match status" value="1"/>
</dbReference>
<name>A0A1V9ZPI2_ACHHY</name>
<evidence type="ECO:0000313" key="4">
    <source>
        <dbReference type="EMBL" id="OQR99898.1"/>
    </source>
</evidence>
<evidence type="ECO:0000313" key="5">
    <source>
        <dbReference type="Proteomes" id="UP000243579"/>
    </source>
</evidence>
<dbReference type="Pfam" id="PF03372">
    <property type="entry name" value="Exo_endo_phos"/>
    <property type="match status" value="1"/>
</dbReference>
<keyword evidence="2" id="KW-0378">Hydrolase</keyword>
<comment type="caution">
    <text evidence="4">The sequence shown here is derived from an EMBL/GenBank/DDBJ whole genome shotgun (WGS) entry which is preliminary data.</text>
</comment>
<organism evidence="4 5">
    <name type="scientific">Achlya hypogyna</name>
    <name type="common">Oomycete</name>
    <name type="synonym">Protoachlya hypogyna</name>
    <dbReference type="NCBI Taxonomy" id="1202772"/>
    <lineage>
        <taxon>Eukaryota</taxon>
        <taxon>Sar</taxon>
        <taxon>Stramenopiles</taxon>
        <taxon>Oomycota</taxon>
        <taxon>Saprolegniomycetes</taxon>
        <taxon>Saprolegniales</taxon>
        <taxon>Achlyaceae</taxon>
        <taxon>Achlya</taxon>
    </lineage>
</organism>
<dbReference type="OrthoDB" id="428734at2759"/>
<dbReference type="InterPro" id="IPR050410">
    <property type="entry name" value="CCR4/nocturin_mRNA_transcr"/>
</dbReference>
<dbReference type="GO" id="GO:0006139">
    <property type="term" value="P:nucleobase-containing compound metabolic process"/>
    <property type="evidence" value="ECO:0007669"/>
    <property type="project" value="UniProtKB-ARBA"/>
</dbReference>
<accession>A0A1V9ZPI2</accession>
<dbReference type="EMBL" id="JNBR01000036">
    <property type="protein sequence ID" value="OQR99898.1"/>
    <property type="molecule type" value="Genomic_DNA"/>
</dbReference>
<dbReference type="AlphaFoldDB" id="A0A1V9ZPI2"/>
<dbReference type="InterPro" id="IPR036691">
    <property type="entry name" value="Endo/exonu/phosph_ase_sf"/>
</dbReference>
<evidence type="ECO:0000256" key="1">
    <source>
        <dbReference type="ARBA" id="ARBA00010774"/>
    </source>
</evidence>
<dbReference type="GO" id="GO:0000175">
    <property type="term" value="F:3'-5'-RNA exonuclease activity"/>
    <property type="evidence" value="ECO:0007669"/>
    <property type="project" value="TreeGrafter"/>
</dbReference>
<sequence length="259" mass="28504">MSDLHPRRLVALPTEEPPLPYFTIMQFNVLADGLSGLRHDLGGFLALHGYTGHFAPKPASPCLQVSDRRDGCAIFIASRFTALTHDVLSYECCVPPSSGTPERQNQLALVLELRDEISGRPLTVACTHLKAAKDAAGEDIRQQEASMLCSHLASKQAAGHPIVICGDFNAVPSSPTYATMVKAHAYTSAYCLPNEPEYTTWKVRPGKESKHTIDYIFFTGETLRTVAVADIPIEIEECRLPSYKYPSDHVALVAEFCWK</sequence>
<dbReference type="PANTHER" id="PTHR12121">
    <property type="entry name" value="CARBON CATABOLITE REPRESSOR PROTEIN 4"/>
    <property type="match status" value="1"/>
</dbReference>
<evidence type="ECO:0000259" key="3">
    <source>
        <dbReference type="Pfam" id="PF03372"/>
    </source>
</evidence>
<keyword evidence="5" id="KW-1185">Reference proteome</keyword>
<dbReference type="STRING" id="1202772.A0A1V9ZPI2"/>
<reference evidence="4 5" key="1">
    <citation type="journal article" date="2014" name="Genome Biol. Evol.">
        <title>The secreted proteins of Achlya hypogyna and Thraustotheca clavata identify the ancestral oomycete secretome and reveal gene acquisitions by horizontal gene transfer.</title>
        <authorList>
            <person name="Misner I."/>
            <person name="Blouin N."/>
            <person name="Leonard G."/>
            <person name="Richards T.A."/>
            <person name="Lane C.E."/>
        </authorList>
    </citation>
    <scope>NUCLEOTIDE SEQUENCE [LARGE SCALE GENOMIC DNA]</scope>
    <source>
        <strain evidence="4 5">ATCC 48635</strain>
    </source>
</reference>
<comment type="similarity">
    <text evidence="1">Belongs to the CCR4/nocturin family.</text>
</comment>
<dbReference type="Gene3D" id="3.60.10.10">
    <property type="entry name" value="Endonuclease/exonuclease/phosphatase"/>
    <property type="match status" value="1"/>
</dbReference>
<evidence type="ECO:0000256" key="2">
    <source>
        <dbReference type="ARBA" id="ARBA00022801"/>
    </source>
</evidence>
<proteinExistence type="inferred from homology"/>
<protein>
    <submittedName>
        <fullName evidence="4">Nocturnin-like isoform 2</fullName>
    </submittedName>
</protein>
<gene>
    <name evidence="4" type="ORF">ACHHYP_03992</name>
</gene>